<name>A0AAE9XM47_9ENTE</name>
<comment type="similarity">
    <text evidence="2">Belongs to the DtxR/MntR family.</text>
</comment>
<dbReference type="SUPFAM" id="SSF46785">
    <property type="entry name" value="Winged helix' DNA-binding domain"/>
    <property type="match status" value="1"/>
</dbReference>
<dbReference type="Proteomes" id="UP001179600">
    <property type="component" value="Chromosome"/>
</dbReference>
<feature type="domain" description="HTH dtxR-type" evidence="12">
    <location>
        <begin position="1"/>
        <end position="62"/>
    </location>
</feature>
<dbReference type="PANTHER" id="PTHR33238">
    <property type="entry name" value="IRON (METAL) DEPENDENT REPRESSOR, DTXR FAMILY"/>
    <property type="match status" value="1"/>
</dbReference>
<evidence type="ECO:0000313" key="13">
    <source>
        <dbReference type="EMBL" id="WCG23320.1"/>
    </source>
</evidence>
<keyword evidence="9" id="KW-0804">Transcription</keyword>
<comment type="subcellular location">
    <subcellularLocation>
        <location evidence="1">Cytoplasm</location>
    </subcellularLocation>
</comment>
<evidence type="ECO:0000256" key="5">
    <source>
        <dbReference type="ARBA" id="ARBA00022491"/>
    </source>
</evidence>
<keyword evidence="4" id="KW-0963">Cytoplasm</keyword>
<keyword evidence="5" id="KW-0678">Repressor</keyword>
<dbReference type="Gene3D" id="1.10.60.10">
    <property type="entry name" value="Iron dependent repressor, metal binding and dimerisation domain"/>
    <property type="match status" value="1"/>
</dbReference>
<dbReference type="InterPro" id="IPR050536">
    <property type="entry name" value="DtxR_MntR_Metal-Reg"/>
</dbReference>
<dbReference type="AlphaFoldDB" id="A0AAE9XM47"/>
<dbReference type="GO" id="GO:0003677">
    <property type="term" value="F:DNA binding"/>
    <property type="evidence" value="ECO:0007669"/>
    <property type="project" value="UniProtKB-KW"/>
</dbReference>
<gene>
    <name evidence="13" type="ORF">PML95_03520</name>
</gene>
<dbReference type="PANTHER" id="PTHR33238:SF11">
    <property type="entry name" value="TRANSCRIPTIONAL REGULATOR MNTR"/>
    <property type="match status" value="1"/>
</dbReference>
<keyword evidence="10" id="KW-0464">Manganese</keyword>
<proteinExistence type="inferred from homology"/>
<dbReference type="InterPro" id="IPR038157">
    <property type="entry name" value="FeoA_core_dom"/>
</dbReference>
<sequence>MTPNKEDYLKLIYELGGFTQKISNKAIVSGLHVSAASVSEMVSKLEKEKLVVHIPYQGVQLTDLGLQHASRLVRKHRLWEVFLVEHLGYSWNDVHAEAEVLEHVTSDTLANRLEAYLEFPDTCPHGGIIPGENQSIEEQGQKTLMEAKLQDKIKIIRVLDELELLDYLAEINLNIQDVLTVEHIAAYDGPLTLVDKHGEKIIVSHKAAHNIFIEVLS</sequence>
<evidence type="ECO:0000256" key="2">
    <source>
        <dbReference type="ARBA" id="ARBA00007871"/>
    </source>
</evidence>
<evidence type="ECO:0000256" key="4">
    <source>
        <dbReference type="ARBA" id="ARBA00022490"/>
    </source>
</evidence>
<dbReference type="GO" id="GO:0046983">
    <property type="term" value="F:protein dimerization activity"/>
    <property type="evidence" value="ECO:0007669"/>
    <property type="project" value="InterPro"/>
</dbReference>
<dbReference type="RefSeq" id="WP_202584918.1">
    <property type="nucleotide sequence ID" value="NZ_BKBT01000003.1"/>
</dbReference>
<dbReference type="InterPro" id="IPR036388">
    <property type="entry name" value="WH-like_DNA-bd_sf"/>
</dbReference>
<evidence type="ECO:0000256" key="10">
    <source>
        <dbReference type="ARBA" id="ARBA00023211"/>
    </source>
</evidence>
<dbReference type="Gene3D" id="2.30.30.90">
    <property type="match status" value="1"/>
</dbReference>
<dbReference type="InterPro" id="IPR036421">
    <property type="entry name" value="Fe_dep_repressor_sf"/>
</dbReference>
<dbReference type="SMART" id="SM00529">
    <property type="entry name" value="HTH_DTXR"/>
    <property type="match status" value="1"/>
</dbReference>
<evidence type="ECO:0000256" key="11">
    <source>
        <dbReference type="ARBA" id="ARBA00032593"/>
    </source>
</evidence>
<evidence type="ECO:0000256" key="1">
    <source>
        <dbReference type="ARBA" id="ARBA00004496"/>
    </source>
</evidence>
<keyword evidence="8" id="KW-0010">Activator</keyword>
<dbReference type="InterPro" id="IPR022689">
    <property type="entry name" value="Iron_dep_repressor"/>
</dbReference>
<dbReference type="GO" id="GO:0046914">
    <property type="term" value="F:transition metal ion binding"/>
    <property type="evidence" value="ECO:0007669"/>
    <property type="project" value="InterPro"/>
</dbReference>
<dbReference type="InterPro" id="IPR036390">
    <property type="entry name" value="WH_DNA-bd_sf"/>
</dbReference>
<dbReference type="GO" id="GO:0003700">
    <property type="term" value="F:DNA-binding transcription factor activity"/>
    <property type="evidence" value="ECO:0007669"/>
    <property type="project" value="InterPro"/>
</dbReference>
<dbReference type="GeneID" id="72385128"/>
<evidence type="ECO:0000256" key="3">
    <source>
        <dbReference type="ARBA" id="ARBA00011738"/>
    </source>
</evidence>
<dbReference type="InterPro" id="IPR007167">
    <property type="entry name" value="Fe-transptr_FeoA-like"/>
</dbReference>
<keyword evidence="7" id="KW-0238">DNA-binding</keyword>
<evidence type="ECO:0000256" key="8">
    <source>
        <dbReference type="ARBA" id="ARBA00023159"/>
    </source>
</evidence>
<keyword evidence="6" id="KW-0805">Transcription regulation</keyword>
<dbReference type="InterPro" id="IPR001367">
    <property type="entry name" value="Fe_dep_repressor"/>
</dbReference>
<comment type="subunit">
    <text evidence="3">Homodimer.</text>
</comment>
<accession>A0AAE9XM47</accession>
<dbReference type="InterPro" id="IPR022687">
    <property type="entry name" value="HTH_DTXR"/>
</dbReference>
<dbReference type="Pfam" id="PF04023">
    <property type="entry name" value="FeoA"/>
    <property type="match status" value="1"/>
</dbReference>
<dbReference type="Gene3D" id="1.10.10.10">
    <property type="entry name" value="Winged helix-like DNA-binding domain superfamily/Winged helix DNA-binding domain"/>
    <property type="match status" value="1"/>
</dbReference>
<dbReference type="GO" id="GO:0005737">
    <property type="term" value="C:cytoplasm"/>
    <property type="evidence" value="ECO:0007669"/>
    <property type="project" value="UniProtKB-SubCell"/>
</dbReference>
<dbReference type="SUPFAM" id="SSF47979">
    <property type="entry name" value="Iron-dependent repressor protein, dimerization domain"/>
    <property type="match status" value="1"/>
</dbReference>
<evidence type="ECO:0000259" key="12">
    <source>
        <dbReference type="PROSITE" id="PS50944"/>
    </source>
</evidence>
<protein>
    <recommendedName>
        <fullName evidence="11">Manganese transport regulator</fullName>
    </recommendedName>
</protein>
<dbReference type="Pfam" id="PF02742">
    <property type="entry name" value="Fe_dep_repr_C"/>
    <property type="match status" value="1"/>
</dbReference>
<dbReference type="PROSITE" id="PS50944">
    <property type="entry name" value="HTH_DTXR"/>
    <property type="match status" value="1"/>
</dbReference>
<reference evidence="13" key="1">
    <citation type="submission" date="2023-01" db="EMBL/GenBank/DDBJ databases">
        <title>Oxazolidinone resistance genes in florfenicol resistant enterococci from beef cattle and veal calves at slaughter.</title>
        <authorList>
            <person name="Biggel M."/>
        </authorList>
    </citation>
    <scope>NUCLEOTIDE SEQUENCE</scope>
    <source>
        <strain evidence="13">K204-1</strain>
    </source>
</reference>
<evidence type="ECO:0000256" key="7">
    <source>
        <dbReference type="ARBA" id="ARBA00023125"/>
    </source>
</evidence>
<dbReference type="EMBL" id="CP116507">
    <property type="protein sequence ID" value="WCG23320.1"/>
    <property type="molecule type" value="Genomic_DNA"/>
</dbReference>
<evidence type="ECO:0000256" key="6">
    <source>
        <dbReference type="ARBA" id="ARBA00023015"/>
    </source>
</evidence>
<evidence type="ECO:0000313" key="14">
    <source>
        <dbReference type="Proteomes" id="UP001179600"/>
    </source>
</evidence>
<dbReference type="SMART" id="SM00899">
    <property type="entry name" value="FeoA"/>
    <property type="match status" value="1"/>
</dbReference>
<evidence type="ECO:0000256" key="9">
    <source>
        <dbReference type="ARBA" id="ARBA00023163"/>
    </source>
</evidence>
<organism evidence="13 14">
    <name type="scientific">Vagococcus lutrae</name>
    <dbReference type="NCBI Taxonomy" id="81947"/>
    <lineage>
        <taxon>Bacteria</taxon>
        <taxon>Bacillati</taxon>
        <taxon>Bacillota</taxon>
        <taxon>Bacilli</taxon>
        <taxon>Lactobacillales</taxon>
        <taxon>Enterococcaceae</taxon>
        <taxon>Vagococcus</taxon>
    </lineage>
</organism>
<dbReference type="Pfam" id="PF01325">
    <property type="entry name" value="Fe_dep_repress"/>
    <property type="match status" value="1"/>
</dbReference>